<dbReference type="AlphaFoldDB" id="A0A3Q4MIP5"/>
<organism evidence="2 3">
    <name type="scientific">Neolamprologus brichardi</name>
    <name type="common">Fairy cichlid</name>
    <name type="synonym">Lamprologus brichardi</name>
    <dbReference type="NCBI Taxonomy" id="32507"/>
    <lineage>
        <taxon>Eukaryota</taxon>
        <taxon>Metazoa</taxon>
        <taxon>Chordata</taxon>
        <taxon>Craniata</taxon>
        <taxon>Vertebrata</taxon>
        <taxon>Euteleostomi</taxon>
        <taxon>Actinopterygii</taxon>
        <taxon>Neopterygii</taxon>
        <taxon>Teleostei</taxon>
        <taxon>Neoteleostei</taxon>
        <taxon>Acanthomorphata</taxon>
        <taxon>Ovalentaria</taxon>
        <taxon>Cichlomorphae</taxon>
        <taxon>Cichliformes</taxon>
        <taxon>Cichlidae</taxon>
        <taxon>African cichlids</taxon>
        <taxon>Pseudocrenilabrinae</taxon>
        <taxon>Lamprologini</taxon>
        <taxon>Neolamprologus</taxon>
    </lineage>
</organism>
<dbReference type="SUPFAM" id="SSF48403">
    <property type="entry name" value="Ankyrin repeat"/>
    <property type="match status" value="1"/>
</dbReference>
<dbReference type="PANTHER" id="PTHR20923">
    <property type="entry name" value="BAT4 PROTEIN-RELATED"/>
    <property type="match status" value="1"/>
</dbReference>
<dbReference type="InterPro" id="IPR036770">
    <property type="entry name" value="Ankyrin_rpt-contain_sf"/>
</dbReference>
<reference evidence="2" key="2">
    <citation type="submission" date="2025-09" db="UniProtKB">
        <authorList>
            <consortium name="Ensembl"/>
        </authorList>
    </citation>
    <scope>IDENTIFICATION</scope>
</reference>
<evidence type="ECO:0000313" key="2">
    <source>
        <dbReference type="Ensembl" id="ENSNBRP00000011469.1"/>
    </source>
</evidence>
<accession>A0A3Q4MIP5</accession>
<proteinExistence type="predicted"/>
<dbReference type="Ensembl" id="ENSNBRT00000011792.1">
    <property type="protein sequence ID" value="ENSNBRP00000011469.1"/>
    <property type="gene ID" value="ENSNBRG00000008940.1"/>
</dbReference>
<dbReference type="OMA" id="EREGHCL"/>
<dbReference type="SMART" id="SM00248">
    <property type="entry name" value="ANK"/>
    <property type="match status" value="2"/>
</dbReference>
<dbReference type="Pfam" id="PF12796">
    <property type="entry name" value="Ank_2"/>
    <property type="match status" value="1"/>
</dbReference>
<dbReference type="STRING" id="32507.ENSNBRP00000011469"/>
<reference evidence="2" key="1">
    <citation type="submission" date="2025-08" db="UniProtKB">
        <authorList>
            <consortium name="Ensembl"/>
        </authorList>
    </citation>
    <scope>IDENTIFICATION</scope>
</reference>
<dbReference type="InterPro" id="IPR039146">
    <property type="entry name" value="GPANK1"/>
</dbReference>
<feature type="region of interest" description="Disordered" evidence="1">
    <location>
        <begin position="1"/>
        <end position="93"/>
    </location>
</feature>
<dbReference type="Bgee" id="ENSNBRG00000008940">
    <property type="expression patterns" value="Expressed in skeletal muscle tissue and 3 other cell types or tissues"/>
</dbReference>
<sequence length="211" mass="23373">MAAFGFTPAREQDLFSFEAEQSSSKTSSGLSGEEAKRFYESLTKDEKGGDGSKGQTRQESRESRRRAMRRVRAVEAQQGQSGGSQSETGHSERTMELLGLRLLRFAHEGDIPGLKEVLSKGVDINYQDTFFCTAVMCASWSGQRSAVRLLLQHGAAWVGVVDTKGRDAKDLALEAGHNDVLEELLSYGRRPKRDTPSDSRCAHSHWYTVLI</sequence>
<dbReference type="Proteomes" id="UP000261580">
    <property type="component" value="Unassembled WGS sequence"/>
</dbReference>
<dbReference type="PANTHER" id="PTHR20923:SF1">
    <property type="entry name" value="G PATCH DOMAIN AND ANKYRIN REPEAT-CONTAINING PROTEIN 1"/>
    <property type="match status" value="1"/>
</dbReference>
<feature type="compositionally biased region" description="Low complexity" evidence="1">
    <location>
        <begin position="74"/>
        <end position="86"/>
    </location>
</feature>
<keyword evidence="3" id="KW-1185">Reference proteome</keyword>
<feature type="compositionally biased region" description="Basic and acidic residues" evidence="1">
    <location>
        <begin position="33"/>
        <end position="62"/>
    </location>
</feature>
<protein>
    <submittedName>
        <fullName evidence="2">G patch domain and ankyrin repeat-containing protein 1-like</fullName>
    </submittedName>
</protein>
<evidence type="ECO:0000256" key="1">
    <source>
        <dbReference type="SAM" id="MobiDB-lite"/>
    </source>
</evidence>
<dbReference type="GeneTree" id="ENSGT00390000003292"/>
<dbReference type="InterPro" id="IPR002110">
    <property type="entry name" value="Ankyrin_rpt"/>
</dbReference>
<dbReference type="Gene3D" id="1.25.40.20">
    <property type="entry name" value="Ankyrin repeat-containing domain"/>
    <property type="match status" value="1"/>
</dbReference>
<name>A0A3Q4MIP5_NEOBR</name>
<evidence type="ECO:0000313" key="3">
    <source>
        <dbReference type="Proteomes" id="UP000261580"/>
    </source>
</evidence>
<feature type="compositionally biased region" description="Low complexity" evidence="1">
    <location>
        <begin position="22"/>
        <end position="31"/>
    </location>
</feature>